<organism evidence="13 14">
    <name type="scientific">Sulfurospirillum multivorans (strain DM 12446 / JCM 15788 / NBRC 109480)</name>
    <dbReference type="NCBI Taxonomy" id="1150621"/>
    <lineage>
        <taxon>Bacteria</taxon>
        <taxon>Pseudomonadati</taxon>
        <taxon>Campylobacterota</taxon>
        <taxon>Epsilonproteobacteria</taxon>
        <taxon>Campylobacterales</taxon>
        <taxon>Sulfurospirillaceae</taxon>
        <taxon>Sulfurospirillum</taxon>
    </lineage>
</organism>
<dbReference type="InterPro" id="IPR024108">
    <property type="entry name" value="Tyr-tRNA-ligase_bac_2"/>
</dbReference>
<dbReference type="Gene3D" id="1.10.240.10">
    <property type="entry name" value="Tyrosyl-Transfer RNA Synthetase"/>
    <property type="match status" value="1"/>
</dbReference>
<dbReference type="FunFam" id="3.40.50.620:FF:000061">
    <property type="entry name" value="Tyrosine--tRNA ligase"/>
    <property type="match status" value="1"/>
</dbReference>
<keyword evidence="4 10" id="KW-0547">Nucleotide-binding</keyword>
<dbReference type="PROSITE" id="PS00178">
    <property type="entry name" value="AA_TRNA_LIGASE_I"/>
    <property type="match status" value="1"/>
</dbReference>
<evidence type="ECO:0000256" key="10">
    <source>
        <dbReference type="HAMAP-Rule" id="MF_02007"/>
    </source>
</evidence>
<feature type="binding site" evidence="10">
    <location>
        <position position="235"/>
    </location>
    <ligand>
        <name>ATP</name>
        <dbReference type="ChEBI" id="CHEBI:30616"/>
    </ligand>
</feature>
<evidence type="ECO:0000313" key="13">
    <source>
        <dbReference type="EMBL" id="AHJ12120.1"/>
    </source>
</evidence>
<dbReference type="InterPro" id="IPR024088">
    <property type="entry name" value="Tyr-tRNA-ligase_bac-type"/>
</dbReference>
<dbReference type="PRINTS" id="PR01040">
    <property type="entry name" value="TRNASYNTHTYR"/>
</dbReference>
<dbReference type="CDD" id="cd00805">
    <property type="entry name" value="TyrRS_core"/>
    <property type="match status" value="1"/>
</dbReference>
<feature type="domain" description="RNA-binding S4" evidence="12">
    <location>
        <begin position="342"/>
        <end position="403"/>
    </location>
</feature>
<dbReference type="GO" id="GO:0003723">
    <property type="term" value="F:RNA binding"/>
    <property type="evidence" value="ECO:0007669"/>
    <property type="project" value="UniProtKB-KW"/>
</dbReference>
<dbReference type="SUPFAM" id="SSF52374">
    <property type="entry name" value="Nucleotidylyl transferase"/>
    <property type="match status" value="1"/>
</dbReference>
<dbReference type="InterPro" id="IPR014729">
    <property type="entry name" value="Rossmann-like_a/b/a_fold"/>
</dbReference>
<dbReference type="AlphaFoldDB" id="A0AA86DZ68"/>
<evidence type="ECO:0000259" key="12">
    <source>
        <dbReference type="SMART" id="SM00363"/>
    </source>
</evidence>
<dbReference type="NCBIfam" id="TIGR00234">
    <property type="entry name" value="tyrS"/>
    <property type="match status" value="1"/>
</dbReference>
<dbReference type="InterPro" id="IPR036986">
    <property type="entry name" value="S4_RNA-bd_sf"/>
</dbReference>
<comment type="catalytic activity">
    <reaction evidence="9 10">
        <text>tRNA(Tyr) + L-tyrosine + ATP = L-tyrosyl-tRNA(Tyr) + AMP + diphosphate + H(+)</text>
        <dbReference type="Rhea" id="RHEA:10220"/>
        <dbReference type="Rhea" id="RHEA-COMP:9706"/>
        <dbReference type="Rhea" id="RHEA-COMP:9707"/>
        <dbReference type="ChEBI" id="CHEBI:15378"/>
        <dbReference type="ChEBI" id="CHEBI:30616"/>
        <dbReference type="ChEBI" id="CHEBI:33019"/>
        <dbReference type="ChEBI" id="CHEBI:58315"/>
        <dbReference type="ChEBI" id="CHEBI:78442"/>
        <dbReference type="ChEBI" id="CHEBI:78536"/>
        <dbReference type="ChEBI" id="CHEBI:456215"/>
        <dbReference type="EC" id="6.1.1.1"/>
    </reaction>
</comment>
<dbReference type="GO" id="GO:0004831">
    <property type="term" value="F:tyrosine-tRNA ligase activity"/>
    <property type="evidence" value="ECO:0007669"/>
    <property type="project" value="UniProtKB-UniRule"/>
</dbReference>
<evidence type="ECO:0000313" key="14">
    <source>
        <dbReference type="Proteomes" id="UP000019322"/>
    </source>
</evidence>
<proteinExistence type="inferred from homology"/>
<dbReference type="InterPro" id="IPR002307">
    <property type="entry name" value="Tyr-tRNA-ligase"/>
</dbReference>
<comment type="subunit">
    <text evidence="1 10">Homodimer.</text>
</comment>
<dbReference type="PANTHER" id="PTHR11766">
    <property type="entry name" value="TYROSYL-TRNA SYNTHETASE"/>
    <property type="match status" value="1"/>
</dbReference>
<evidence type="ECO:0000256" key="11">
    <source>
        <dbReference type="PROSITE-ProRule" id="PRU00182"/>
    </source>
</evidence>
<comment type="function">
    <text evidence="10">Catalyzes the attachment of tyrosine to tRNA(Tyr) in a two-step reaction: tyrosine is first activated by ATP to form Tyr-AMP and then transferred to the acceptor end of tRNA(Tyr).</text>
</comment>
<dbReference type="KEGG" id="smul:SMUL_0853"/>
<keyword evidence="5 10" id="KW-0067">ATP-binding</keyword>
<keyword evidence="6 11" id="KW-0694">RNA-binding</keyword>
<feature type="short sequence motif" description="'KMSKS' region" evidence="10">
    <location>
        <begin position="232"/>
        <end position="236"/>
    </location>
</feature>
<name>A0AA86DZ68_SULMK</name>
<evidence type="ECO:0000256" key="4">
    <source>
        <dbReference type="ARBA" id="ARBA00022741"/>
    </source>
</evidence>
<dbReference type="PROSITE" id="PS50889">
    <property type="entry name" value="S4"/>
    <property type="match status" value="1"/>
</dbReference>
<dbReference type="Proteomes" id="UP000019322">
    <property type="component" value="Chromosome"/>
</dbReference>
<keyword evidence="3 10" id="KW-0436">Ligase</keyword>
<dbReference type="FunFam" id="1.10.240.10:FF:000006">
    <property type="entry name" value="Tyrosine--tRNA ligase"/>
    <property type="match status" value="1"/>
</dbReference>
<accession>A0AA86DZ68</accession>
<gene>
    <name evidence="10 13" type="primary">tyrS</name>
    <name evidence="13" type="ORF">SMUL_0853</name>
</gene>
<keyword evidence="7 10" id="KW-0648">Protein biosynthesis</keyword>
<evidence type="ECO:0000256" key="8">
    <source>
        <dbReference type="ARBA" id="ARBA00023146"/>
    </source>
</evidence>
<evidence type="ECO:0000256" key="2">
    <source>
        <dbReference type="ARBA" id="ARBA00022490"/>
    </source>
</evidence>
<evidence type="ECO:0000256" key="7">
    <source>
        <dbReference type="ARBA" id="ARBA00022917"/>
    </source>
</evidence>
<feature type="short sequence motif" description="'HIGH' region" evidence="10">
    <location>
        <begin position="47"/>
        <end position="56"/>
    </location>
</feature>
<dbReference type="Gene3D" id="3.40.50.620">
    <property type="entry name" value="HUPs"/>
    <property type="match status" value="1"/>
</dbReference>
<evidence type="ECO:0000256" key="1">
    <source>
        <dbReference type="ARBA" id="ARBA00011738"/>
    </source>
</evidence>
<dbReference type="InterPro" id="IPR054608">
    <property type="entry name" value="SYY-like_C"/>
</dbReference>
<dbReference type="Gene3D" id="3.10.290.10">
    <property type="entry name" value="RNA-binding S4 domain"/>
    <property type="match status" value="1"/>
</dbReference>
<reference evidence="13 14" key="1">
    <citation type="journal article" date="2014" name="Environ. Microbiol.">
        <title>Insights into organohalide respiration and the versatile catabolism of Sulfurospirillum multivorans gained from comparative genomics and physiological studies.</title>
        <authorList>
            <person name="Goris T."/>
            <person name="Schubert T."/>
            <person name="Gadkari J."/>
            <person name="Wubet T."/>
            <person name="Tarkka M."/>
            <person name="Buscot F."/>
            <person name="Adrian L."/>
            <person name="Diekert G."/>
        </authorList>
    </citation>
    <scope>NUCLEOTIDE SEQUENCE [LARGE SCALE GENOMIC DNA]</scope>
    <source>
        <strain evidence="14">DM 12446 / JCM 15788 / NBRC 109480</strain>
    </source>
</reference>
<dbReference type="Pfam" id="PF22421">
    <property type="entry name" value="SYY_C-terminal"/>
    <property type="match status" value="1"/>
</dbReference>
<sequence>MDMRIQNAIQEIKRGISEIIDEERIGTLLKNYFEKGETFLVKAGFDPTAPDLHLGHTVLLQKMALLQKFGAVVQFLIGDFTGMIGDPTGKNETRKKLTREVVLANAQSYKEQVFKILDPEKTVVMFNSEWLSSLGASGLIELTTTFSVARMLEREDFEKRYKSQMPISISEFLYPLLQGYDSVAMKSDIEMGGTDQKFNLLMGRHMQRTYNIGKEQAVIMMPLLEGLDGVNKMSKSLGNYIGVTDLPSEMFGKMLSISDELMWRYYELLSTQSLEEIAVLKKEVESGNVHPKHAKEMIALEIIERYHGKAEALEAKAEFDRVHSQNEIPTDIETFTCKEYPIWIAKALVDCGLEISTSQARRDIKQGAVKLDQEKVDDEQLQLECGEYILQVGKRKFARLKVQ</sequence>
<evidence type="ECO:0000256" key="3">
    <source>
        <dbReference type="ARBA" id="ARBA00022598"/>
    </source>
</evidence>
<protein>
    <recommendedName>
        <fullName evidence="10">Tyrosine--tRNA ligase</fullName>
        <ecNumber evidence="10">6.1.1.1</ecNumber>
    </recommendedName>
    <alternativeName>
        <fullName evidence="10">Tyrosyl-tRNA synthetase</fullName>
        <shortName evidence="10">TyrRS</shortName>
    </alternativeName>
</protein>
<dbReference type="SMART" id="SM00363">
    <property type="entry name" value="S4"/>
    <property type="match status" value="1"/>
</dbReference>
<dbReference type="PANTHER" id="PTHR11766:SF1">
    <property type="entry name" value="TYROSINE--TRNA LIGASE"/>
    <property type="match status" value="1"/>
</dbReference>
<dbReference type="CDD" id="cd00165">
    <property type="entry name" value="S4"/>
    <property type="match status" value="1"/>
</dbReference>
<dbReference type="GO" id="GO:0005524">
    <property type="term" value="F:ATP binding"/>
    <property type="evidence" value="ECO:0007669"/>
    <property type="project" value="UniProtKB-UniRule"/>
</dbReference>
<dbReference type="GO" id="GO:0006437">
    <property type="term" value="P:tyrosyl-tRNA aminoacylation"/>
    <property type="evidence" value="ECO:0007669"/>
    <property type="project" value="UniProtKB-UniRule"/>
</dbReference>
<comment type="subcellular location">
    <subcellularLocation>
        <location evidence="10">Cytoplasm</location>
    </subcellularLocation>
</comment>
<dbReference type="EC" id="6.1.1.1" evidence="10"/>
<evidence type="ECO:0000256" key="9">
    <source>
        <dbReference type="ARBA" id="ARBA00048248"/>
    </source>
</evidence>
<comment type="similarity">
    <text evidence="10">Belongs to the class-I aminoacyl-tRNA synthetase family. TyrS type 2 subfamily.</text>
</comment>
<dbReference type="HAMAP" id="MF_02007">
    <property type="entry name" value="Tyr_tRNA_synth_type2"/>
    <property type="match status" value="1"/>
</dbReference>
<dbReference type="EMBL" id="CP007201">
    <property type="protein sequence ID" value="AHJ12120.1"/>
    <property type="molecule type" value="Genomic_DNA"/>
</dbReference>
<dbReference type="GO" id="GO:0005829">
    <property type="term" value="C:cytosol"/>
    <property type="evidence" value="ECO:0007669"/>
    <property type="project" value="TreeGrafter"/>
</dbReference>
<keyword evidence="8 10" id="KW-0030">Aminoacyl-tRNA synthetase</keyword>
<evidence type="ECO:0000256" key="6">
    <source>
        <dbReference type="ARBA" id="ARBA00022884"/>
    </source>
</evidence>
<dbReference type="SUPFAM" id="SSF55174">
    <property type="entry name" value="Alpha-L RNA-binding motif"/>
    <property type="match status" value="1"/>
</dbReference>
<dbReference type="InterPro" id="IPR001412">
    <property type="entry name" value="aa-tRNA-synth_I_CS"/>
</dbReference>
<dbReference type="InterPro" id="IPR002942">
    <property type="entry name" value="S4_RNA-bd"/>
</dbReference>
<dbReference type="InterPro" id="IPR002305">
    <property type="entry name" value="aa-tRNA-synth_Ic"/>
</dbReference>
<evidence type="ECO:0000256" key="5">
    <source>
        <dbReference type="ARBA" id="ARBA00022840"/>
    </source>
</evidence>
<keyword evidence="2 10" id="KW-0963">Cytoplasm</keyword>
<dbReference type="FunFam" id="3.10.290.10:FF:000022">
    <property type="entry name" value="Tyrosine--tRNA ligase"/>
    <property type="match status" value="1"/>
</dbReference>
<dbReference type="Pfam" id="PF00579">
    <property type="entry name" value="tRNA-synt_1b"/>
    <property type="match status" value="1"/>
</dbReference>